<dbReference type="InterPro" id="IPR036236">
    <property type="entry name" value="Znf_C2H2_sf"/>
</dbReference>
<evidence type="ECO:0000259" key="6">
    <source>
        <dbReference type="PROSITE" id="PS50808"/>
    </source>
</evidence>
<dbReference type="GO" id="GO:0003677">
    <property type="term" value="F:DNA binding"/>
    <property type="evidence" value="ECO:0007669"/>
    <property type="project" value="InterPro"/>
</dbReference>
<protein>
    <recommendedName>
        <fullName evidence="6">BED-type domain-containing protein</fullName>
    </recommendedName>
</protein>
<keyword evidence="2 4" id="KW-0863">Zinc-finger</keyword>
<feature type="region of interest" description="Disordered" evidence="5">
    <location>
        <begin position="53"/>
        <end position="110"/>
    </location>
</feature>
<evidence type="ECO:0000256" key="1">
    <source>
        <dbReference type="ARBA" id="ARBA00022723"/>
    </source>
</evidence>
<dbReference type="SMART" id="SM00614">
    <property type="entry name" value="ZnF_BED"/>
    <property type="match status" value="1"/>
</dbReference>
<dbReference type="Proteomes" id="UP001154078">
    <property type="component" value="Chromosome 8"/>
</dbReference>
<accession>A0A9P0BIZ8</accession>
<evidence type="ECO:0000256" key="2">
    <source>
        <dbReference type="ARBA" id="ARBA00022771"/>
    </source>
</evidence>
<dbReference type="GO" id="GO:0008270">
    <property type="term" value="F:zinc ion binding"/>
    <property type="evidence" value="ECO:0007669"/>
    <property type="project" value="UniProtKB-KW"/>
</dbReference>
<reference evidence="7" key="1">
    <citation type="submission" date="2021-12" db="EMBL/GenBank/DDBJ databases">
        <authorList>
            <person name="King R."/>
        </authorList>
    </citation>
    <scope>NUCLEOTIDE SEQUENCE</scope>
</reference>
<keyword evidence="3" id="KW-0862">Zinc</keyword>
<dbReference type="PROSITE" id="PS50808">
    <property type="entry name" value="ZF_BED"/>
    <property type="match status" value="1"/>
</dbReference>
<dbReference type="SUPFAM" id="SSF57667">
    <property type="entry name" value="beta-beta-alpha zinc fingers"/>
    <property type="match status" value="1"/>
</dbReference>
<evidence type="ECO:0000313" key="8">
    <source>
        <dbReference type="Proteomes" id="UP001154078"/>
    </source>
</evidence>
<sequence>MPQNKQKTSFIWNFFSEKPGSDNLATCDICKQVFSYKSSSNNLRKHMTRKHPLVNINTDKNLKKDRPQRFRFRSPQNVQAQPSTSHESIDKPVAVSDDAHVQANKSQQIS</sequence>
<evidence type="ECO:0000256" key="5">
    <source>
        <dbReference type="SAM" id="MobiDB-lite"/>
    </source>
</evidence>
<evidence type="ECO:0000256" key="3">
    <source>
        <dbReference type="ARBA" id="ARBA00022833"/>
    </source>
</evidence>
<keyword evidence="8" id="KW-1185">Reference proteome</keyword>
<dbReference type="AlphaFoldDB" id="A0A9P0BIZ8"/>
<dbReference type="OrthoDB" id="1607513at2759"/>
<name>A0A9P0BIZ8_BRAAE</name>
<dbReference type="EMBL" id="OV121139">
    <property type="protein sequence ID" value="CAH0562952.1"/>
    <property type="molecule type" value="Genomic_DNA"/>
</dbReference>
<feature type="compositionally biased region" description="Polar residues" evidence="5">
    <location>
        <begin position="74"/>
        <end position="86"/>
    </location>
</feature>
<evidence type="ECO:0000313" key="7">
    <source>
        <dbReference type="EMBL" id="CAH0562952.1"/>
    </source>
</evidence>
<keyword evidence="1" id="KW-0479">Metal-binding</keyword>
<dbReference type="Pfam" id="PF02892">
    <property type="entry name" value="zf-BED"/>
    <property type="match status" value="1"/>
</dbReference>
<gene>
    <name evidence="7" type="ORF">MELIAE_LOCUS11959</name>
</gene>
<dbReference type="InterPro" id="IPR003656">
    <property type="entry name" value="Znf_BED"/>
</dbReference>
<feature type="domain" description="BED-type" evidence="6">
    <location>
        <begin position="6"/>
        <end position="58"/>
    </location>
</feature>
<proteinExistence type="predicted"/>
<evidence type="ECO:0000256" key="4">
    <source>
        <dbReference type="PROSITE-ProRule" id="PRU00027"/>
    </source>
</evidence>
<organism evidence="7 8">
    <name type="scientific">Brassicogethes aeneus</name>
    <name type="common">Rape pollen beetle</name>
    <name type="synonym">Meligethes aeneus</name>
    <dbReference type="NCBI Taxonomy" id="1431903"/>
    <lineage>
        <taxon>Eukaryota</taxon>
        <taxon>Metazoa</taxon>
        <taxon>Ecdysozoa</taxon>
        <taxon>Arthropoda</taxon>
        <taxon>Hexapoda</taxon>
        <taxon>Insecta</taxon>
        <taxon>Pterygota</taxon>
        <taxon>Neoptera</taxon>
        <taxon>Endopterygota</taxon>
        <taxon>Coleoptera</taxon>
        <taxon>Polyphaga</taxon>
        <taxon>Cucujiformia</taxon>
        <taxon>Nitidulidae</taxon>
        <taxon>Meligethinae</taxon>
        <taxon>Brassicogethes</taxon>
    </lineage>
</organism>